<reference evidence="2 3" key="1">
    <citation type="submission" date="2014-09" db="EMBL/GenBank/DDBJ databases">
        <authorList>
            <person name="Ellenberger Sabrina"/>
        </authorList>
    </citation>
    <scope>NUCLEOTIDE SEQUENCE [LARGE SCALE GENOMIC DNA]</scope>
    <source>
        <strain evidence="2 3">CBS 412.66</strain>
    </source>
</reference>
<proteinExistence type="predicted"/>
<name>A0A0B7NC99_9FUNG</name>
<sequence>MSQELSTSADNSYNNSLTETSNSFENEFNVLRSAIHSGNFEKAIQSFVLLHSNSLQNPTFQSYLIQVAENIDPAKDTDASRFFGSLPCLLQSNIIDFATDRLKEKESMRAFVILFDYIQAYPRHAYKYLISAINLLIICAQESTEEEKQKCISLLGNLYFVSSNHKPANHGEVTELFPRLCKQRLLLVRKDKAPSIKSTESKHYITLPHILFEQFLLLGQRYYIKKHRWEESTKFTCAMLSACGYNGLDQLDSVSHIIRFQFLKEHRTSVRIDDDSENGDIHSLPTTDDLSILSTLMCEFMVAASQFVQFGYDYYRYVCGTDSVASSAEEKSCLIPVCSFQPNDNAASHRLGQKRSSLSKQSSTPDRNTLNFSDDRQLLRRNDKRLKIDDGPNCTATDNDDYDDEDDRALGLDSYCVQGVDEALQILSRAADCLRHVVELWQWAIGKISQTTIVERLGGWEQELCRVVDGYKLPFDMHNAVLLVRSDLALSSPSVPGNLAKALELSQSICDRIEVQRRQEKTDHGRTSTGMDIPFMFAFRVLYNIGVIYLLVGSLQQSTLEIAIILSVFPIPNGLDAKDFNADETDCCTVANIFHGREFGLMRVTQEGLVVRCIKHLIVSLDNESEQRGGMASIDSALRWDEKAGNMIVLMQYGWPYWRNKTNLWNKVMSRISEKRVFKNREFLEYLYVSDVLQAIRHLHLMGSVTMDIIPPEFALRGSYRHLVTSGAENSNSAPSSPRQIPSSPRNGENEALDEDDDKQNDRNPSTLPLYHPSFANSILPSTSMSPSWYSASTQKNSFAKWMSPSFYYSRPATSVILPGQSPSNSGRVEREEGDNGSNSGDGLNPSTSAKGSFIPRDIVTRCLDYRIERYSPKITPQRMRHVLQRFLKNMVLKANEET</sequence>
<evidence type="ECO:0000313" key="2">
    <source>
        <dbReference type="EMBL" id="CEP12649.1"/>
    </source>
</evidence>
<dbReference type="STRING" id="35722.A0A0B7NC99"/>
<protein>
    <submittedName>
        <fullName evidence="2">Uncharacterized protein</fullName>
    </submittedName>
</protein>
<accession>A0A0B7NC99</accession>
<dbReference type="Proteomes" id="UP000054107">
    <property type="component" value="Unassembled WGS sequence"/>
</dbReference>
<feature type="region of interest" description="Disordered" evidence="1">
    <location>
        <begin position="816"/>
        <end position="853"/>
    </location>
</feature>
<dbReference type="AlphaFoldDB" id="A0A0B7NC99"/>
<keyword evidence="3" id="KW-1185">Reference proteome</keyword>
<organism evidence="2 3">
    <name type="scientific">Parasitella parasitica</name>
    <dbReference type="NCBI Taxonomy" id="35722"/>
    <lineage>
        <taxon>Eukaryota</taxon>
        <taxon>Fungi</taxon>
        <taxon>Fungi incertae sedis</taxon>
        <taxon>Mucoromycota</taxon>
        <taxon>Mucoromycotina</taxon>
        <taxon>Mucoromycetes</taxon>
        <taxon>Mucorales</taxon>
        <taxon>Mucorineae</taxon>
        <taxon>Mucoraceae</taxon>
        <taxon>Parasitella</taxon>
    </lineage>
</organism>
<dbReference type="EMBL" id="LN728061">
    <property type="protein sequence ID" value="CEP12649.1"/>
    <property type="molecule type" value="Genomic_DNA"/>
</dbReference>
<feature type="region of interest" description="Disordered" evidence="1">
    <location>
        <begin position="348"/>
        <end position="374"/>
    </location>
</feature>
<feature type="compositionally biased region" description="Polar residues" evidence="1">
    <location>
        <begin position="354"/>
        <end position="372"/>
    </location>
</feature>
<feature type="compositionally biased region" description="Low complexity" evidence="1">
    <location>
        <begin position="733"/>
        <end position="745"/>
    </location>
</feature>
<feature type="region of interest" description="Disordered" evidence="1">
    <location>
        <begin position="726"/>
        <end position="772"/>
    </location>
</feature>
<evidence type="ECO:0000256" key="1">
    <source>
        <dbReference type="SAM" id="MobiDB-lite"/>
    </source>
</evidence>
<gene>
    <name evidence="2" type="primary">PARPA_06620.1 scaffold 22734</name>
</gene>
<dbReference type="OrthoDB" id="18145at2759"/>
<evidence type="ECO:0000313" key="3">
    <source>
        <dbReference type="Proteomes" id="UP000054107"/>
    </source>
</evidence>